<feature type="non-terminal residue" evidence="1">
    <location>
        <position position="241"/>
    </location>
</feature>
<reference evidence="1 2" key="1">
    <citation type="journal article" date="2012" name="PLoS Pathog.">
        <title>Diverse lifestyles and strategies of plant pathogenesis encoded in the genomes of eighteen Dothideomycetes fungi.</title>
        <authorList>
            <person name="Ohm R.A."/>
            <person name="Feau N."/>
            <person name="Henrissat B."/>
            <person name="Schoch C.L."/>
            <person name="Horwitz B.A."/>
            <person name="Barry K.W."/>
            <person name="Condon B.J."/>
            <person name="Copeland A.C."/>
            <person name="Dhillon B."/>
            <person name="Glaser F."/>
            <person name="Hesse C.N."/>
            <person name="Kosti I."/>
            <person name="LaButti K."/>
            <person name="Lindquist E.A."/>
            <person name="Lucas S."/>
            <person name="Salamov A.A."/>
            <person name="Bradshaw R.E."/>
            <person name="Ciuffetti L."/>
            <person name="Hamelin R.C."/>
            <person name="Kema G.H.J."/>
            <person name="Lawrence C."/>
            <person name="Scott J.A."/>
            <person name="Spatafora J.W."/>
            <person name="Turgeon B.G."/>
            <person name="de Wit P.J.G.M."/>
            <person name="Zhong S."/>
            <person name="Goodwin S.B."/>
            <person name="Grigoriev I.V."/>
        </authorList>
    </citation>
    <scope>NUCLEOTIDE SEQUENCE [LARGE SCALE GENOMIC DNA]</scope>
    <source>
        <strain evidence="1 2">SO2202</strain>
    </source>
</reference>
<dbReference type="AlphaFoldDB" id="N1QMQ8"/>
<keyword evidence="2" id="KW-1185">Reference proteome</keyword>
<dbReference type="InterPro" id="IPR012677">
    <property type="entry name" value="Nucleotide-bd_a/b_plait_sf"/>
</dbReference>
<dbReference type="GeneID" id="27905592"/>
<dbReference type="eggNOG" id="ENOG502RY8V">
    <property type="taxonomic scope" value="Eukaryota"/>
</dbReference>
<dbReference type="Proteomes" id="UP000016931">
    <property type="component" value="Unassembled WGS sequence"/>
</dbReference>
<feature type="non-terminal residue" evidence="1">
    <location>
        <position position="1"/>
    </location>
</feature>
<evidence type="ECO:0000313" key="1">
    <source>
        <dbReference type="EMBL" id="EMF16794.1"/>
    </source>
</evidence>
<name>N1QMQ8_SPHMS</name>
<dbReference type="HOGENOM" id="CLU_1154099_0_0_1"/>
<proteinExistence type="predicted"/>
<dbReference type="RefSeq" id="XP_016764915.1">
    <property type="nucleotide sequence ID" value="XM_016908455.1"/>
</dbReference>
<dbReference type="OrthoDB" id="336240at2759"/>
<accession>N1QMQ8</accession>
<evidence type="ECO:0000313" key="2">
    <source>
        <dbReference type="Proteomes" id="UP000016931"/>
    </source>
</evidence>
<dbReference type="Gene3D" id="3.30.70.330">
    <property type="match status" value="1"/>
</dbReference>
<gene>
    <name evidence="1" type="ORF">SEPMUDRAFT_29503</name>
</gene>
<dbReference type="EMBL" id="KB456260">
    <property type="protein sequence ID" value="EMF16794.1"/>
    <property type="molecule type" value="Genomic_DNA"/>
</dbReference>
<organism evidence="1 2">
    <name type="scientific">Sphaerulina musiva (strain SO2202)</name>
    <name type="common">Poplar stem canker fungus</name>
    <name type="synonym">Septoria musiva</name>
    <dbReference type="NCBI Taxonomy" id="692275"/>
    <lineage>
        <taxon>Eukaryota</taxon>
        <taxon>Fungi</taxon>
        <taxon>Dikarya</taxon>
        <taxon>Ascomycota</taxon>
        <taxon>Pezizomycotina</taxon>
        <taxon>Dothideomycetes</taxon>
        <taxon>Dothideomycetidae</taxon>
        <taxon>Mycosphaerellales</taxon>
        <taxon>Mycosphaerellaceae</taxon>
        <taxon>Sphaerulina</taxon>
    </lineage>
</organism>
<dbReference type="STRING" id="692275.N1QMQ8"/>
<protein>
    <recommendedName>
        <fullName evidence="3">RRM domain-containing protein</fullName>
    </recommendedName>
</protein>
<sequence>DALPLGELCRNKTSNLAGVVRIKDIPYGTTRQEMTAFIGRNAQILRQPEGSPYHAVHILMERESGKTMDCFIEVTNPKEAAWVARQFGRRVEQKRPPKVGDRQVEVLYSSQDELMVELFPRAKHVRWSNGEPVVDRSERKYYEDRPAAGFQGFLHPEELVAMAKHANLSERYPWKAVEEITVRERRAIYDCAIGLMKTLITDLRRANSKYSALLPTPALLQELAVATLSCPGFTEKQKASI</sequence>
<evidence type="ECO:0008006" key="3">
    <source>
        <dbReference type="Google" id="ProtNLM"/>
    </source>
</evidence>